<dbReference type="SUPFAM" id="SSF47413">
    <property type="entry name" value="lambda repressor-like DNA-binding domains"/>
    <property type="match status" value="1"/>
</dbReference>
<dbReference type="Gene3D" id="2.60.40.10">
    <property type="entry name" value="Immunoglobulins"/>
    <property type="match status" value="1"/>
</dbReference>
<feature type="domain" description="Cytoskeleton protein RodZ-like C-terminal" evidence="2">
    <location>
        <begin position="237"/>
        <end position="291"/>
    </location>
</feature>
<dbReference type="PANTHER" id="PTHR34475:SF1">
    <property type="entry name" value="CYTOSKELETON PROTEIN RODZ"/>
    <property type="match status" value="1"/>
</dbReference>
<dbReference type="Proteomes" id="UP000176504">
    <property type="component" value="Unassembled WGS sequence"/>
</dbReference>
<evidence type="ECO:0000259" key="2">
    <source>
        <dbReference type="Pfam" id="PF13464"/>
    </source>
</evidence>
<dbReference type="EMBL" id="MEVI01000003">
    <property type="protein sequence ID" value="OGC55199.1"/>
    <property type="molecule type" value="Genomic_DNA"/>
</dbReference>
<dbReference type="GO" id="GO:0003677">
    <property type="term" value="F:DNA binding"/>
    <property type="evidence" value="ECO:0007669"/>
    <property type="project" value="InterPro"/>
</dbReference>
<comment type="caution">
    <text evidence="3">The sequence shown here is derived from an EMBL/GenBank/DDBJ whole genome shotgun (WGS) entry which is preliminary data.</text>
</comment>
<dbReference type="Pfam" id="PF09136">
    <property type="entry name" value="Glucodextran_B"/>
    <property type="match status" value="1"/>
</dbReference>
<dbReference type="InterPro" id="IPR010982">
    <property type="entry name" value="Lambda_DNA-bd_dom_sf"/>
</dbReference>
<keyword evidence="1" id="KW-0472">Membrane</keyword>
<dbReference type="InterPro" id="IPR050400">
    <property type="entry name" value="Bact_Cytoskel_RodZ"/>
</dbReference>
<keyword evidence="1" id="KW-1133">Transmembrane helix</keyword>
<dbReference type="CDD" id="cd00093">
    <property type="entry name" value="HTH_XRE"/>
    <property type="match status" value="1"/>
</dbReference>
<dbReference type="InterPro" id="IPR025194">
    <property type="entry name" value="RodZ-like_C"/>
</dbReference>
<evidence type="ECO:0000313" key="4">
    <source>
        <dbReference type="Proteomes" id="UP000176504"/>
    </source>
</evidence>
<protein>
    <recommendedName>
        <fullName evidence="2">Cytoskeleton protein RodZ-like C-terminal domain-containing protein</fullName>
    </recommendedName>
</protein>
<dbReference type="Pfam" id="PF13464">
    <property type="entry name" value="RodZ_C"/>
    <property type="match status" value="1"/>
</dbReference>
<dbReference type="Pfam" id="PF13413">
    <property type="entry name" value="HTH_25"/>
    <property type="match status" value="1"/>
</dbReference>
<sequence>MNEAKIGSSMKTVGEMLKSAREKKGLSLTDVQKFTKIHPKYLLALEENDYSQFSSLVHTKGFLKLYASVLDLNVDEVLAFFRREFDEKKVKKPRVIRPIESPGFLITPATVIVFSTLILILAFFAYLFYQYRSYTGAPSLVVESPSSDIAYSEESLEVVGRTDRDSSVFLNGQKININPDGTFVFRVDLSEGLNSLNFLSVNKLGKETRITRSVVVKKEGAAEVSLLKLELFAKSGSSPVLVFSDGRKEFEGTMLFGTSRVFEASSSIKLKAGNAGVLTVKFNGNDLGVFGKEGEEKEEEFKNF</sequence>
<dbReference type="InterPro" id="IPR001387">
    <property type="entry name" value="Cro/C1-type_HTH"/>
</dbReference>
<dbReference type="PANTHER" id="PTHR34475">
    <property type="match status" value="1"/>
</dbReference>
<reference evidence="3 4" key="1">
    <citation type="journal article" date="2016" name="Nat. Commun.">
        <title>Thousands of microbial genomes shed light on interconnected biogeochemical processes in an aquifer system.</title>
        <authorList>
            <person name="Anantharaman K."/>
            <person name="Brown C.T."/>
            <person name="Hug L.A."/>
            <person name="Sharon I."/>
            <person name="Castelle C.J."/>
            <person name="Probst A.J."/>
            <person name="Thomas B.C."/>
            <person name="Singh A."/>
            <person name="Wilkins M.J."/>
            <person name="Karaoz U."/>
            <person name="Brodie E.L."/>
            <person name="Williams K.H."/>
            <person name="Hubbard S.S."/>
            <person name="Banfield J.F."/>
        </authorList>
    </citation>
    <scope>NUCLEOTIDE SEQUENCE [LARGE SCALE GENOMIC DNA]</scope>
</reference>
<evidence type="ECO:0000313" key="3">
    <source>
        <dbReference type="EMBL" id="OGC55199.1"/>
    </source>
</evidence>
<dbReference type="Gene3D" id="1.10.260.40">
    <property type="entry name" value="lambda repressor-like DNA-binding domains"/>
    <property type="match status" value="1"/>
</dbReference>
<accession>A0A1F4VDG6</accession>
<feature type="transmembrane region" description="Helical" evidence="1">
    <location>
        <begin position="104"/>
        <end position="129"/>
    </location>
</feature>
<name>A0A1F4VDG6_UNCKA</name>
<dbReference type="InterPro" id="IPR013783">
    <property type="entry name" value="Ig-like_fold"/>
</dbReference>
<organism evidence="3 4">
    <name type="scientific">candidate division WWE3 bacterium RIFCSPLOWO2_01_FULL_41_18</name>
    <dbReference type="NCBI Taxonomy" id="1802625"/>
    <lineage>
        <taxon>Bacteria</taxon>
        <taxon>Katanobacteria</taxon>
    </lineage>
</organism>
<proteinExistence type="predicted"/>
<keyword evidence="1" id="KW-0812">Transmembrane</keyword>
<dbReference type="AlphaFoldDB" id="A0A1F4VDG6"/>
<gene>
    <name evidence="3" type="ORF">A3A78_04465</name>
</gene>
<evidence type="ECO:0000256" key="1">
    <source>
        <dbReference type="SAM" id="Phobius"/>
    </source>
</evidence>